<dbReference type="InterPro" id="IPR033192">
    <property type="entry name" value="ODAD3"/>
</dbReference>
<reference evidence="4" key="1">
    <citation type="submission" date="2025-08" db="UniProtKB">
        <authorList>
            <consortium name="RefSeq"/>
        </authorList>
    </citation>
    <scope>IDENTIFICATION</scope>
    <source>
        <tissue evidence="4">Thorax and Abdomen</tissue>
    </source>
</reference>
<keyword evidence="3" id="KW-1185">Reference proteome</keyword>
<dbReference type="Proteomes" id="UP000829291">
    <property type="component" value="Chromosome 2"/>
</dbReference>
<feature type="compositionally biased region" description="Basic and acidic residues" evidence="2">
    <location>
        <begin position="586"/>
        <end position="597"/>
    </location>
</feature>
<dbReference type="PANTHER" id="PTHR46518">
    <property type="entry name" value="COILED-COIL DOMAIN-CONTAINING PROTEIN 151"/>
    <property type="match status" value="1"/>
</dbReference>
<gene>
    <name evidence="4" type="primary">LOC124292759</name>
</gene>
<feature type="coiled-coil region" evidence="1">
    <location>
        <begin position="435"/>
        <end position="498"/>
    </location>
</feature>
<feature type="compositionally biased region" description="Low complexity" evidence="2">
    <location>
        <begin position="598"/>
        <end position="609"/>
    </location>
</feature>
<keyword evidence="1" id="KW-0175">Coiled coil</keyword>
<dbReference type="GeneID" id="124292759"/>
<feature type="coiled-coil region" evidence="1">
    <location>
        <begin position="39"/>
        <end position="73"/>
    </location>
</feature>
<feature type="coiled-coil region" evidence="1">
    <location>
        <begin position="258"/>
        <end position="285"/>
    </location>
</feature>
<dbReference type="PANTHER" id="PTHR46518:SF1">
    <property type="entry name" value="OUTER DYNEIN ARM-DOCKING COMPLEX SUBUNIT 3"/>
    <property type="match status" value="1"/>
</dbReference>
<dbReference type="RefSeq" id="XP_046586550.1">
    <property type="nucleotide sequence ID" value="XM_046730594.1"/>
</dbReference>
<organism evidence="3 4">
    <name type="scientific">Neodiprion lecontei</name>
    <name type="common">Redheaded pine sawfly</name>
    <dbReference type="NCBI Taxonomy" id="441921"/>
    <lineage>
        <taxon>Eukaryota</taxon>
        <taxon>Metazoa</taxon>
        <taxon>Ecdysozoa</taxon>
        <taxon>Arthropoda</taxon>
        <taxon>Hexapoda</taxon>
        <taxon>Insecta</taxon>
        <taxon>Pterygota</taxon>
        <taxon>Neoptera</taxon>
        <taxon>Endopterygota</taxon>
        <taxon>Hymenoptera</taxon>
        <taxon>Tenthredinoidea</taxon>
        <taxon>Diprionidae</taxon>
        <taxon>Diprioninae</taxon>
        <taxon>Neodiprion</taxon>
    </lineage>
</organism>
<sequence length="648" mass="74934">MADPLVQTAKESKLTALNKKIIEIKKKIQLSEGQRKACFEECDAQKKENAEKVARLKKEVKELQVTFAKAKNTIVWNLGVKEMSKDAEQFMNLFNMRLTLANVRVVKRVSNPFRHHDNDILNLLFMTKEQEAADTEALRGQDQSLSSVKRKNLAEAIAGLDEDIIRLRKKLDLIRYESDKQQKKLTGLLQEYEELMSGTVQKFTEQKVENPVKKKIIRLENQLQRIHVMQMEADTVRKKYRGVRSSLKADAALYASSLQIVEEQIQEQKSEIRRLQDVKEEAIHLRDITKGTLMKQEVEAMNTSKQRDGVILDYRFDTDKEATIKTPRVISGENNFGRLSYGRRSKRKSEKVRQYQRQRVEDRRLELERLERMIFPTGRPVVREDSSLQDDQSGKMPGKESTQYLEESFDRLKDATGVSRTEDVLNRFLSQKATKDKLQKMRVAAENEKITLERKRQQLMAEIEKQKFSETKDSEQNAEELEHFNRQIAEQVQRQEKALTENKRVQELLMEVNSTLWLLCDKLRDVSLTPIPEKVGSIDDVFELLDVLQEKVEATIELAGVLEKNVEVFEDLAGEQIETVSTSASEDGKMKDIDDRPFFPTFPSASTPAAPAPPSEDEEEVPTRSVLKRQAQLLVDTKSRRKGFNFRR</sequence>
<name>A0ABM3FEV7_NEOLC</name>
<feature type="region of interest" description="Disordered" evidence="2">
    <location>
        <begin position="383"/>
        <end position="402"/>
    </location>
</feature>
<evidence type="ECO:0000256" key="1">
    <source>
        <dbReference type="SAM" id="Coils"/>
    </source>
</evidence>
<evidence type="ECO:0000313" key="4">
    <source>
        <dbReference type="RefSeq" id="XP_046586550.1"/>
    </source>
</evidence>
<feature type="region of interest" description="Disordered" evidence="2">
    <location>
        <begin position="579"/>
        <end position="627"/>
    </location>
</feature>
<evidence type="ECO:0000313" key="3">
    <source>
        <dbReference type="Proteomes" id="UP000829291"/>
    </source>
</evidence>
<evidence type="ECO:0000256" key="2">
    <source>
        <dbReference type="SAM" id="MobiDB-lite"/>
    </source>
</evidence>
<proteinExistence type="predicted"/>
<accession>A0ABM3FEV7</accession>
<protein>
    <submittedName>
        <fullName evidence="4">Myosin-4</fullName>
    </submittedName>
</protein>